<dbReference type="Proteomes" id="UP001171945">
    <property type="component" value="Unassembled WGS sequence"/>
</dbReference>
<name>A0ABT7VR86_9GAMM</name>
<dbReference type="EMBL" id="JAUCGM010000076">
    <property type="protein sequence ID" value="MDM8562167.1"/>
    <property type="molecule type" value="Genomic_DNA"/>
</dbReference>
<evidence type="ECO:0008006" key="3">
    <source>
        <dbReference type="Google" id="ProtNLM"/>
    </source>
</evidence>
<gene>
    <name evidence="1" type="ORF">QUF54_02315</name>
</gene>
<evidence type="ECO:0000313" key="1">
    <source>
        <dbReference type="EMBL" id="MDM8562167.1"/>
    </source>
</evidence>
<proteinExistence type="predicted"/>
<protein>
    <recommendedName>
        <fullName evidence="3">PIN domain-containing protein</fullName>
    </recommendedName>
</protein>
<accession>A0ABT7VR86</accession>
<organism evidence="1 2">
    <name type="scientific">Candidatus Marithioploca araucensis</name>
    <dbReference type="NCBI Taxonomy" id="70273"/>
    <lineage>
        <taxon>Bacteria</taxon>
        <taxon>Pseudomonadati</taxon>
        <taxon>Pseudomonadota</taxon>
        <taxon>Gammaproteobacteria</taxon>
        <taxon>Thiotrichales</taxon>
        <taxon>Thiotrichaceae</taxon>
        <taxon>Candidatus Marithioploca</taxon>
    </lineage>
</organism>
<reference evidence="1" key="1">
    <citation type="submission" date="2023-06" db="EMBL/GenBank/DDBJ databases">
        <title>Uncultivated large filamentous bacteria from sulfidic sediments reveal new species and different genomic features in energy metabolism and defense.</title>
        <authorList>
            <person name="Fonseca A."/>
        </authorList>
    </citation>
    <scope>NUCLEOTIDE SEQUENCE</scope>
    <source>
        <strain evidence="1">HSG4</strain>
    </source>
</reference>
<sequence>MQVSLDINIWIFGILGVDGFCEKILLNIEKFDVIIPDQVRAELERNLSDYDMKQFYQFVLRFDVKIDFAKVPSSYISRSQTLFGNAFFDALRRVPKRV</sequence>
<comment type="caution">
    <text evidence="1">The sequence shown here is derived from an EMBL/GenBank/DDBJ whole genome shotgun (WGS) entry which is preliminary data.</text>
</comment>
<keyword evidence="2" id="KW-1185">Reference proteome</keyword>
<evidence type="ECO:0000313" key="2">
    <source>
        <dbReference type="Proteomes" id="UP001171945"/>
    </source>
</evidence>